<organism evidence="2 3">
    <name type="scientific">Willisornis vidua</name>
    <name type="common">Xingu scale-backed antbird</name>
    <dbReference type="NCBI Taxonomy" id="1566151"/>
    <lineage>
        <taxon>Eukaryota</taxon>
        <taxon>Metazoa</taxon>
        <taxon>Chordata</taxon>
        <taxon>Craniata</taxon>
        <taxon>Vertebrata</taxon>
        <taxon>Euteleostomi</taxon>
        <taxon>Archelosauria</taxon>
        <taxon>Archosauria</taxon>
        <taxon>Dinosauria</taxon>
        <taxon>Saurischia</taxon>
        <taxon>Theropoda</taxon>
        <taxon>Coelurosauria</taxon>
        <taxon>Aves</taxon>
        <taxon>Neognathae</taxon>
        <taxon>Neoaves</taxon>
        <taxon>Telluraves</taxon>
        <taxon>Australaves</taxon>
        <taxon>Passeriformes</taxon>
        <taxon>Thamnophilidae</taxon>
        <taxon>Willisornis</taxon>
    </lineage>
</organism>
<evidence type="ECO:0000259" key="1">
    <source>
        <dbReference type="Pfam" id="PF00078"/>
    </source>
</evidence>
<evidence type="ECO:0000313" key="3">
    <source>
        <dbReference type="Proteomes" id="UP001145742"/>
    </source>
</evidence>
<dbReference type="PANTHER" id="PTHR47027">
    <property type="entry name" value="REVERSE TRANSCRIPTASE DOMAIN-CONTAINING PROTEIN"/>
    <property type="match status" value="1"/>
</dbReference>
<dbReference type="InterPro" id="IPR000477">
    <property type="entry name" value="RT_dom"/>
</dbReference>
<feature type="domain" description="Reverse transcriptase" evidence="1">
    <location>
        <begin position="17"/>
        <end position="121"/>
    </location>
</feature>
<dbReference type="Pfam" id="PF00078">
    <property type="entry name" value="RVT_1"/>
    <property type="match status" value="1"/>
</dbReference>
<accession>A0ABQ9E163</accession>
<keyword evidence="3" id="KW-1185">Reference proteome</keyword>
<dbReference type="Proteomes" id="UP001145742">
    <property type="component" value="Unassembled WGS sequence"/>
</dbReference>
<proteinExistence type="predicted"/>
<protein>
    <submittedName>
        <fullName evidence="2">RNA-directed DNA polymerase from mobile element jockey-like protein</fullName>
    </submittedName>
</protein>
<reference evidence="2" key="1">
    <citation type="submission" date="2019-10" db="EMBL/GenBank/DDBJ databases">
        <authorList>
            <person name="Soares A.E.R."/>
            <person name="Aleixo A."/>
            <person name="Schneider P."/>
            <person name="Miyaki C.Y."/>
            <person name="Schneider M.P."/>
            <person name="Mello C."/>
            <person name="Vasconcelos A.T.R."/>
        </authorList>
    </citation>
    <scope>NUCLEOTIDE SEQUENCE</scope>
    <source>
        <tissue evidence="2">Muscle</tissue>
    </source>
</reference>
<dbReference type="PANTHER" id="PTHR47027:SF20">
    <property type="entry name" value="REVERSE TRANSCRIPTASE-LIKE PROTEIN WITH RNA-DIRECTED DNA POLYMERASE DOMAIN"/>
    <property type="match status" value="1"/>
</dbReference>
<sequence length="131" mass="15204">MVFVLRQLQEECRKQNKGLYVTFITFIDLTKAFDPVSKKGQWQILEHLGGLPKFLKMIILLHEGQRGLVRYDDALSEPFPITNGVKQDFILAPTLFIVFFSLLLQQATADFDEENSIYIQYRTDGSLFNLR</sequence>
<gene>
    <name evidence="2" type="ORF">WISP_00663</name>
</gene>
<comment type="caution">
    <text evidence="2">The sequence shown here is derived from an EMBL/GenBank/DDBJ whole genome shotgun (WGS) entry which is preliminary data.</text>
</comment>
<evidence type="ECO:0000313" key="2">
    <source>
        <dbReference type="EMBL" id="KAJ7428821.1"/>
    </source>
</evidence>
<dbReference type="EMBL" id="WHWB01011473">
    <property type="protein sequence ID" value="KAJ7428821.1"/>
    <property type="molecule type" value="Genomic_DNA"/>
</dbReference>
<name>A0ABQ9E163_9PASS</name>